<evidence type="ECO:0000256" key="3">
    <source>
        <dbReference type="ARBA" id="ARBA00022679"/>
    </source>
</evidence>
<gene>
    <name evidence="6" type="ORF">COU96_00390</name>
</gene>
<evidence type="ECO:0000256" key="1">
    <source>
        <dbReference type="ARBA" id="ARBA00006739"/>
    </source>
</evidence>
<comment type="caution">
    <text evidence="6">The sequence shown here is derived from an EMBL/GenBank/DDBJ whole genome shotgun (WGS) entry which is preliminary data.</text>
</comment>
<accession>A0A2M8L647</accession>
<feature type="non-terminal residue" evidence="6">
    <location>
        <position position="1"/>
    </location>
</feature>
<dbReference type="PANTHER" id="PTHR43179">
    <property type="entry name" value="RHAMNOSYLTRANSFERASE WBBL"/>
    <property type="match status" value="1"/>
</dbReference>
<dbReference type="PANTHER" id="PTHR43179:SF12">
    <property type="entry name" value="GALACTOFURANOSYLTRANSFERASE GLFT2"/>
    <property type="match status" value="1"/>
</dbReference>
<keyword evidence="4" id="KW-0472">Membrane</keyword>
<keyword evidence="3" id="KW-0808">Transferase</keyword>
<organism evidence="6 7">
    <name type="scientific">Candidatus Shapirobacteria bacterium CG10_big_fil_rev_8_21_14_0_10_38_14</name>
    <dbReference type="NCBI Taxonomy" id="1974483"/>
    <lineage>
        <taxon>Bacteria</taxon>
        <taxon>Candidatus Shapironibacteriota</taxon>
    </lineage>
</organism>
<evidence type="ECO:0000313" key="6">
    <source>
        <dbReference type="EMBL" id="PJE69314.1"/>
    </source>
</evidence>
<evidence type="ECO:0000256" key="2">
    <source>
        <dbReference type="ARBA" id="ARBA00022676"/>
    </source>
</evidence>
<feature type="transmembrane region" description="Helical" evidence="4">
    <location>
        <begin position="280"/>
        <end position="298"/>
    </location>
</feature>
<protein>
    <recommendedName>
        <fullName evidence="5">Glycosyltransferase 2-like domain-containing protein</fullName>
    </recommendedName>
</protein>
<evidence type="ECO:0000259" key="5">
    <source>
        <dbReference type="Pfam" id="PF00535"/>
    </source>
</evidence>
<keyword evidence="2" id="KW-0328">Glycosyltransferase</keyword>
<comment type="similarity">
    <text evidence="1">Belongs to the glycosyltransferase 2 family.</text>
</comment>
<dbReference type="InterPro" id="IPR029044">
    <property type="entry name" value="Nucleotide-diphossugar_trans"/>
</dbReference>
<sequence length="311" mass="35820">SVIIPTYNRKDDLVSCLGSVFEQNFGSREIIVVDDASTDDTKQVLREKGFLDKVVYVGNSERVGVSKAKNVGVKLAKGKYCWFLDSDTKILGKECLQFLYETLERDSRVGSLGCEVIKRGENLLIREHTFFANDLTFSFSKRNELKMRECDYLATCNCFVRKDLVQVAGGFNEFYFYGYEDAELGKRILDLGFKNFIDYQAAVFHLRSLGSRTSSYRLLFKNRIRFALWNFPLLQIVKLPLIDIKNFFEGIKMSRKLTAGQLRSKTITDTRGTIGKVRVLVEYLFGLAYGYCWNLIFLPKTLSLKNKRNFL</sequence>
<dbReference type="SUPFAM" id="SSF53448">
    <property type="entry name" value="Nucleotide-diphospho-sugar transferases"/>
    <property type="match status" value="1"/>
</dbReference>
<keyword evidence="4" id="KW-1133">Transmembrane helix</keyword>
<dbReference type="EMBL" id="PFEL01000017">
    <property type="protein sequence ID" value="PJE69314.1"/>
    <property type="molecule type" value="Genomic_DNA"/>
</dbReference>
<feature type="domain" description="Glycosyltransferase 2-like" evidence="5">
    <location>
        <begin position="1"/>
        <end position="165"/>
    </location>
</feature>
<keyword evidence="4" id="KW-0812">Transmembrane</keyword>
<reference evidence="7" key="1">
    <citation type="submission" date="2017-09" db="EMBL/GenBank/DDBJ databases">
        <title>Depth-based differentiation of microbial function through sediment-hosted aquifers and enrichment of novel symbionts in the deep terrestrial subsurface.</title>
        <authorList>
            <person name="Probst A.J."/>
            <person name="Ladd B."/>
            <person name="Jarett J.K."/>
            <person name="Geller-Mcgrath D.E."/>
            <person name="Sieber C.M.K."/>
            <person name="Emerson J.B."/>
            <person name="Anantharaman K."/>
            <person name="Thomas B.C."/>
            <person name="Malmstrom R."/>
            <person name="Stieglmeier M."/>
            <person name="Klingl A."/>
            <person name="Woyke T."/>
            <person name="Ryan C.M."/>
            <person name="Banfield J.F."/>
        </authorList>
    </citation>
    <scope>NUCLEOTIDE SEQUENCE [LARGE SCALE GENOMIC DNA]</scope>
</reference>
<proteinExistence type="inferred from homology"/>
<dbReference type="Pfam" id="PF00535">
    <property type="entry name" value="Glycos_transf_2"/>
    <property type="match status" value="1"/>
</dbReference>
<dbReference type="GO" id="GO:0016757">
    <property type="term" value="F:glycosyltransferase activity"/>
    <property type="evidence" value="ECO:0007669"/>
    <property type="project" value="UniProtKB-KW"/>
</dbReference>
<dbReference type="InterPro" id="IPR001173">
    <property type="entry name" value="Glyco_trans_2-like"/>
</dbReference>
<name>A0A2M8L647_9BACT</name>
<evidence type="ECO:0000256" key="4">
    <source>
        <dbReference type="SAM" id="Phobius"/>
    </source>
</evidence>
<dbReference type="Proteomes" id="UP000229500">
    <property type="component" value="Unassembled WGS sequence"/>
</dbReference>
<evidence type="ECO:0000313" key="7">
    <source>
        <dbReference type="Proteomes" id="UP000229500"/>
    </source>
</evidence>
<dbReference type="Gene3D" id="3.90.550.10">
    <property type="entry name" value="Spore Coat Polysaccharide Biosynthesis Protein SpsA, Chain A"/>
    <property type="match status" value="1"/>
</dbReference>
<dbReference type="AlphaFoldDB" id="A0A2M8L647"/>